<dbReference type="PANTHER" id="PTHR33375:SF1">
    <property type="entry name" value="CHROMOSOME-PARTITIONING PROTEIN PARB-RELATED"/>
    <property type="match status" value="1"/>
</dbReference>
<dbReference type="Gene3D" id="3.90.1530.10">
    <property type="entry name" value="Conserved hypothetical protein from pyrococcus furiosus pfu- 392566-001, ParB domain"/>
    <property type="match status" value="1"/>
</dbReference>
<dbReference type="InterPro" id="IPR003115">
    <property type="entry name" value="ParB_N"/>
</dbReference>
<keyword evidence="2 5" id="KW-0489">Methyltransferase</keyword>
<dbReference type="PIRSF" id="PIRSF036758">
    <property type="entry name" value="Aden_M_ParB"/>
    <property type="match status" value="1"/>
</dbReference>
<dbReference type="InterPro" id="IPR036086">
    <property type="entry name" value="ParB/Sulfiredoxin_sf"/>
</dbReference>
<dbReference type="InterPro" id="IPR002052">
    <property type="entry name" value="DNA_methylase_N6_adenine_CS"/>
</dbReference>
<dbReference type="GO" id="GO:0007059">
    <property type="term" value="P:chromosome segregation"/>
    <property type="evidence" value="ECO:0007669"/>
    <property type="project" value="TreeGrafter"/>
</dbReference>
<protein>
    <submittedName>
        <fullName evidence="5">Putative methylase</fullName>
    </submittedName>
</protein>
<dbReference type="InterPro" id="IPR001091">
    <property type="entry name" value="RM_Methyltransferase"/>
</dbReference>
<evidence type="ECO:0000259" key="4">
    <source>
        <dbReference type="SMART" id="SM00470"/>
    </source>
</evidence>
<dbReference type="Gene3D" id="3.40.50.150">
    <property type="entry name" value="Vaccinia Virus protein VP39"/>
    <property type="match status" value="1"/>
</dbReference>
<dbReference type="PROSITE" id="PS00092">
    <property type="entry name" value="N6_MTASE"/>
    <property type="match status" value="1"/>
</dbReference>
<gene>
    <name evidence="5" type="ORF">UFOVP1374_53</name>
</gene>
<reference evidence="5" key="1">
    <citation type="submission" date="2020-05" db="EMBL/GenBank/DDBJ databases">
        <authorList>
            <person name="Chiriac C."/>
            <person name="Salcher M."/>
            <person name="Ghai R."/>
            <person name="Kavagutti S V."/>
        </authorList>
    </citation>
    <scope>NUCLEOTIDE SEQUENCE</scope>
</reference>
<proteinExistence type="inferred from homology"/>
<dbReference type="GO" id="GO:0045881">
    <property type="term" value="P:positive regulation of sporulation resulting in formation of a cellular spore"/>
    <property type="evidence" value="ECO:0007669"/>
    <property type="project" value="TreeGrafter"/>
</dbReference>
<sequence length="407" mass="45398">MTTKTHNPADKVERWDITRLVPYARNSRTHSDEQISQLAASIKEWGWTTPVLVDEDGSIIAGHGRTLAAQRLKMTEVPVMVAKGWSDAKKRAYVLADNKLAMNAGWDNEMLALELGEIGDLGFDLDLTGFTADEIAALTPEQIEPGLTDEDEVPELPEQPVTVLGDVWVLGKHRLMCGDSTSIDAVDTLMAGQKADILFTDPPYGINFKPQRGTHDIILNDNLEGKEFDEFLDGTFAAALASMKPDTYAFIWTGWTKIGAFERSIQKFFKIQAMHVWVKNNFGIGYYSRPKHEPFYLCLNGKPVYPSTAPADVWDAARVHKTVHSCEKPVCLIEDILNTYHKNSVVLDLFGGSGSTLIACEKTNRQARLMELDPKYCDVIIKRWQDFTGKKATHAETGQTFDEVSNA</sequence>
<evidence type="ECO:0000313" key="5">
    <source>
        <dbReference type="EMBL" id="CAB4202898.1"/>
    </source>
</evidence>
<evidence type="ECO:0000256" key="3">
    <source>
        <dbReference type="ARBA" id="ARBA00022679"/>
    </source>
</evidence>
<dbReference type="Pfam" id="PF02195">
    <property type="entry name" value="ParB_N"/>
    <property type="match status" value="1"/>
</dbReference>
<comment type="similarity">
    <text evidence="1">Belongs to the N(4)/N(6)-methyltransferase family.</text>
</comment>
<dbReference type="PANTHER" id="PTHR33375">
    <property type="entry name" value="CHROMOSOME-PARTITIONING PROTEIN PARB-RELATED"/>
    <property type="match status" value="1"/>
</dbReference>
<dbReference type="InterPro" id="IPR015840">
    <property type="entry name" value="DNA_MeTrfase_ParB"/>
</dbReference>
<organism evidence="5">
    <name type="scientific">uncultured Caudovirales phage</name>
    <dbReference type="NCBI Taxonomy" id="2100421"/>
    <lineage>
        <taxon>Viruses</taxon>
        <taxon>Duplodnaviria</taxon>
        <taxon>Heunggongvirae</taxon>
        <taxon>Uroviricota</taxon>
        <taxon>Caudoviricetes</taxon>
        <taxon>Peduoviridae</taxon>
        <taxon>Maltschvirus</taxon>
        <taxon>Maltschvirus maltsch</taxon>
    </lineage>
</organism>
<dbReference type="GO" id="GO:0003677">
    <property type="term" value="F:DNA binding"/>
    <property type="evidence" value="ECO:0007669"/>
    <property type="project" value="InterPro"/>
</dbReference>
<dbReference type="InterPro" id="IPR029063">
    <property type="entry name" value="SAM-dependent_MTases_sf"/>
</dbReference>
<dbReference type="GO" id="GO:0032259">
    <property type="term" value="P:methylation"/>
    <property type="evidence" value="ECO:0007669"/>
    <property type="project" value="UniProtKB-KW"/>
</dbReference>
<feature type="domain" description="ParB-like N-terminal" evidence="4">
    <location>
        <begin position="13"/>
        <end position="99"/>
    </location>
</feature>
<dbReference type="CDD" id="cd16403">
    <property type="entry name" value="ParB_N_like_MT"/>
    <property type="match status" value="1"/>
</dbReference>
<dbReference type="SUPFAM" id="SSF110849">
    <property type="entry name" value="ParB/Sulfiredoxin"/>
    <property type="match status" value="1"/>
</dbReference>
<evidence type="ECO:0000256" key="1">
    <source>
        <dbReference type="ARBA" id="ARBA00006594"/>
    </source>
</evidence>
<accession>A0A6J5S4V7</accession>
<dbReference type="SMART" id="SM00470">
    <property type="entry name" value="ParB"/>
    <property type="match status" value="1"/>
</dbReference>
<keyword evidence="3" id="KW-0808">Transferase</keyword>
<dbReference type="SUPFAM" id="SSF53335">
    <property type="entry name" value="S-adenosyl-L-methionine-dependent methyltransferases"/>
    <property type="match status" value="1"/>
</dbReference>
<dbReference type="EMBL" id="LR797321">
    <property type="protein sequence ID" value="CAB4202898.1"/>
    <property type="molecule type" value="Genomic_DNA"/>
</dbReference>
<name>A0A6J5S4V7_9CAUD</name>
<dbReference type="PRINTS" id="PR00508">
    <property type="entry name" value="S21N4MTFRASE"/>
</dbReference>
<dbReference type="GO" id="GO:0008170">
    <property type="term" value="F:N-methyltransferase activity"/>
    <property type="evidence" value="ECO:0007669"/>
    <property type="project" value="InterPro"/>
</dbReference>
<dbReference type="InterPro" id="IPR002941">
    <property type="entry name" value="DNA_methylase_N4/N6"/>
</dbReference>
<dbReference type="InterPro" id="IPR050336">
    <property type="entry name" value="Chromosome_partition/occlusion"/>
</dbReference>
<dbReference type="Pfam" id="PF01555">
    <property type="entry name" value="N6_N4_Mtase"/>
    <property type="match status" value="1"/>
</dbReference>
<evidence type="ECO:0000256" key="2">
    <source>
        <dbReference type="ARBA" id="ARBA00022603"/>
    </source>
</evidence>